<proteinExistence type="predicted"/>
<evidence type="ECO:0000313" key="2">
    <source>
        <dbReference type="Proteomes" id="UP001165269"/>
    </source>
</evidence>
<reference evidence="1" key="1">
    <citation type="submission" date="2022-03" db="EMBL/GenBank/DDBJ databases">
        <title>Streptomyces 7R015 and 7R016 isolated from Barleria lupulina in Thailand.</title>
        <authorList>
            <person name="Kanchanasin P."/>
            <person name="Phongsopitanun W."/>
            <person name="Tanasupawat S."/>
        </authorList>
    </citation>
    <scope>NUCLEOTIDE SEQUENCE</scope>
    <source>
        <strain evidence="1">7R015</strain>
    </source>
</reference>
<dbReference type="Gene3D" id="1.10.1740.10">
    <property type="match status" value="1"/>
</dbReference>
<dbReference type="InterPro" id="IPR013325">
    <property type="entry name" value="RNA_pol_sigma_r2"/>
</dbReference>
<name>A0ABS9Y1G5_9ACTN</name>
<keyword evidence="2" id="KW-1185">Reference proteome</keyword>
<dbReference type="Proteomes" id="UP001165269">
    <property type="component" value="Unassembled WGS sequence"/>
</dbReference>
<sequence length="440" mass="47528">MNVTSRAQVIGSVISEEVTDETLAAAKAGDRDAAASILADLESRFAAIARRTASRTEGDASEGLRAAYAEDFLQEADLIALECLAGYEGDSVDDFRAYAFRYVERELPARGRDMLNGTDDDSDGKKLFAQMVKHFRAADVNHTMTESDYVNLAESAVQDKGLVATLNGGAYKSRIRMSPEAAYAARLAYQGMVSIFTPTAGEEADTTIADTLVDAQLVEHAADVAHAGFRPVQWVVPTRVLESNLPTPKDSETRARVLTAMERFRAGTVTDEDLELFESLPCRSFEVGAAVDMLAALQNQRQEGPQASTAETQTDAALGRGSIALNAQRAILEKATEDAVKRALVRRVLGMLSPRQAYILAASFGFMGKFKDDAQVAREMSKAGIADLEAARVRKDRDKARASFTKKWADLVAKTGGERMALELAAAMQGVPIAEALDED</sequence>
<comment type="caution">
    <text evidence="1">The sequence shown here is derived from an EMBL/GenBank/DDBJ whole genome shotgun (WGS) entry which is preliminary data.</text>
</comment>
<protein>
    <submittedName>
        <fullName evidence="1">Uncharacterized protein</fullName>
    </submittedName>
</protein>
<organism evidence="1 2">
    <name type="scientific">Streptomyces cylindrosporus</name>
    <dbReference type="NCBI Taxonomy" id="2927583"/>
    <lineage>
        <taxon>Bacteria</taxon>
        <taxon>Bacillati</taxon>
        <taxon>Actinomycetota</taxon>
        <taxon>Actinomycetes</taxon>
        <taxon>Kitasatosporales</taxon>
        <taxon>Streptomycetaceae</taxon>
        <taxon>Streptomyces</taxon>
    </lineage>
</organism>
<dbReference type="RefSeq" id="WP_242762880.1">
    <property type="nucleotide sequence ID" value="NZ_JALDAY010000002.1"/>
</dbReference>
<accession>A0ABS9Y1G5</accession>
<gene>
    <name evidence="1" type="ORF">MQP27_07995</name>
</gene>
<dbReference type="SUPFAM" id="SSF88946">
    <property type="entry name" value="Sigma2 domain of RNA polymerase sigma factors"/>
    <property type="match status" value="1"/>
</dbReference>
<dbReference type="EMBL" id="JALDAY010000002">
    <property type="protein sequence ID" value="MCI3271052.1"/>
    <property type="molecule type" value="Genomic_DNA"/>
</dbReference>
<evidence type="ECO:0000313" key="1">
    <source>
        <dbReference type="EMBL" id="MCI3271052.1"/>
    </source>
</evidence>